<feature type="domain" description="Ig-like" evidence="2">
    <location>
        <begin position="190"/>
        <end position="296"/>
    </location>
</feature>
<feature type="non-terminal residue" evidence="3">
    <location>
        <position position="1"/>
    </location>
</feature>
<dbReference type="Proteomes" id="UP000534107">
    <property type="component" value="Unassembled WGS sequence"/>
</dbReference>
<feature type="domain" description="Ig-like" evidence="2">
    <location>
        <begin position="69"/>
        <end position="171"/>
    </location>
</feature>
<evidence type="ECO:0000313" key="3">
    <source>
        <dbReference type="EMBL" id="NXH17434.1"/>
    </source>
</evidence>
<name>A0A7K9HXR7_9PICI</name>
<proteinExistence type="predicted"/>
<gene>
    <name evidence="3" type="primary">Tapbp</name>
    <name evidence="3" type="ORF">BUCCAP_R08810</name>
</gene>
<dbReference type="AlphaFoldDB" id="A0A7K9HXR7"/>
<evidence type="ECO:0000256" key="1">
    <source>
        <dbReference type="ARBA" id="ARBA00023319"/>
    </source>
</evidence>
<dbReference type="PROSITE" id="PS00290">
    <property type="entry name" value="IG_MHC"/>
    <property type="match status" value="1"/>
</dbReference>
<accession>A0A7K9HXR7</accession>
<dbReference type="OrthoDB" id="8929156at2759"/>
<dbReference type="InterPro" id="IPR003597">
    <property type="entry name" value="Ig_C1-set"/>
</dbReference>
<dbReference type="InterPro" id="IPR050380">
    <property type="entry name" value="Immune_Resp_Modulators"/>
</dbReference>
<dbReference type="InterPro" id="IPR007110">
    <property type="entry name" value="Ig-like_dom"/>
</dbReference>
<dbReference type="EMBL" id="VWZO01013270">
    <property type="protein sequence ID" value="NXH17434.1"/>
    <property type="molecule type" value="Genomic_DNA"/>
</dbReference>
<dbReference type="InterPro" id="IPR036179">
    <property type="entry name" value="Ig-like_dom_sf"/>
</dbReference>
<keyword evidence="4" id="KW-1185">Reference proteome</keyword>
<protein>
    <submittedName>
        <fullName evidence="3">TPSN protein</fullName>
    </submittedName>
</protein>
<keyword evidence="1" id="KW-0393">Immunoglobulin domain</keyword>
<dbReference type="PROSITE" id="PS50835">
    <property type="entry name" value="IG_LIKE"/>
    <property type="match status" value="2"/>
</dbReference>
<comment type="caution">
    <text evidence="3">The sequence shown here is derived from an EMBL/GenBank/DDBJ whole genome shotgun (WGS) entry which is preliminary data.</text>
</comment>
<dbReference type="Pfam" id="PF07654">
    <property type="entry name" value="C1-set"/>
    <property type="match status" value="1"/>
</dbReference>
<feature type="non-terminal residue" evidence="3">
    <location>
        <position position="329"/>
    </location>
</feature>
<organism evidence="3 4">
    <name type="scientific">Bucco capensis</name>
    <name type="common">collared puffbird</name>
    <dbReference type="NCBI Taxonomy" id="135168"/>
    <lineage>
        <taxon>Eukaryota</taxon>
        <taxon>Metazoa</taxon>
        <taxon>Chordata</taxon>
        <taxon>Craniata</taxon>
        <taxon>Vertebrata</taxon>
        <taxon>Euteleostomi</taxon>
        <taxon>Archelosauria</taxon>
        <taxon>Archosauria</taxon>
        <taxon>Dinosauria</taxon>
        <taxon>Saurischia</taxon>
        <taxon>Theropoda</taxon>
        <taxon>Coelurosauria</taxon>
        <taxon>Aves</taxon>
        <taxon>Neognathae</taxon>
        <taxon>Neoaves</taxon>
        <taxon>Telluraves</taxon>
        <taxon>Coraciimorphae</taxon>
        <taxon>Piciformes</taxon>
        <taxon>Bucconidae</taxon>
        <taxon>Bucco</taxon>
    </lineage>
</organism>
<dbReference type="InterPro" id="IPR003006">
    <property type="entry name" value="Ig/MHC_CS"/>
</dbReference>
<dbReference type="InterPro" id="IPR003599">
    <property type="entry name" value="Ig_sub"/>
</dbReference>
<dbReference type="PANTHER" id="PTHR23411">
    <property type="entry name" value="TAPASIN"/>
    <property type="match status" value="1"/>
</dbReference>
<reference evidence="3 4" key="1">
    <citation type="submission" date="2019-09" db="EMBL/GenBank/DDBJ databases">
        <title>Bird 10,000 Genomes (B10K) Project - Family phase.</title>
        <authorList>
            <person name="Zhang G."/>
        </authorList>
    </citation>
    <scope>NUCLEOTIDE SEQUENCE [LARGE SCALE GENOMIC DNA]</scope>
    <source>
        <strain evidence="3">B10K-DU-001-16</strain>
        <tissue evidence="3">Muscle</tissue>
    </source>
</reference>
<sequence length="329" mass="35482">WGALSKLWIPPRRPLLKCELSSTLPTSVGPQPWHPSPQSPPTLGGSWWLLAMESPGYAVSSLLKAPGAPRSVTASLSIFTLTPELRSSPGSPLDLHCAFVAPPGPFSLEWRHQHQGNGQQLLTYHSATNQVPLATPGVQLLLEGTAGDIREVTLRLAPLEIKHQGTFICSIFLPQGEIQQLLEVQVLEPPKVSLHPSPLVVAPGFGAELLCDTSNYFPLEVEVKWQRCSGSSKSLLPLEDTLLQTWTSSPHQGANGTFSKSSGARLGPVQPQHHGDVYVCLVSHQALAKPLRVEVQLEVAGVAGPSIEDMVGLFLLAYILCGLWHCLCP</sequence>
<evidence type="ECO:0000259" key="2">
    <source>
        <dbReference type="PROSITE" id="PS50835"/>
    </source>
</evidence>
<dbReference type="InterPro" id="IPR013783">
    <property type="entry name" value="Ig-like_fold"/>
</dbReference>
<dbReference type="SUPFAM" id="SSF48726">
    <property type="entry name" value="Immunoglobulin"/>
    <property type="match status" value="2"/>
</dbReference>
<dbReference type="SMART" id="SM00409">
    <property type="entry name" value="IG"/>
    <property type="match status" value="2"/>
</dbReference>
<evidence type="ECO:0000313" key="4">
    <source>
        <dbReference type="Proteomes" id="UP000534107"/>
    </source>
</evidence>
<dbReference type="SMART" id="SM00407">
    <property type="entry name" value="IGc1"/>
    <property type="match status" value="1"/>
</dbReference>
<dbReference type="Gene3D" id="2.60.40.10">
    <property type="entry name" value="Immunoglobulins"/>
    <property type="match status" value="3"/>
</dbReference>